<dbReference type="RefSeq" id="WP_010926256.1">
    <property type="nucleotide sequence ID" value="NC_002927.3"/>
</dbReference>
<dbReference type="InterPro" id="IPR055634">
    <property type="entry name" value="DUF7210"/>
</dbReference>
<evidence type="ECO:0000313" key="4">
    <source>
        <dbReference type="Proteomes" id="UP000001027"/>
    </source>
</evidence>
<dbReference type="KEGG" id="bbr:BB1696"/>
<feature type="domain" description="DUF7210" evidence="2">
    <location>
        <begin position="1"/>
        <end position="36"/>
    </location>
</feature>
<dbReference type="AlphaFoldDB" id="A0A0H3LKB9"/>
<dbReference type="HOGENOM" id="CLU_2631121_0_0_4"/>
<dbReference type="EMBL" id="BX640442">
    <property type="protein sequence ID" value="CAE32193.1"/>
    <property type="molecule type" value="Genomic_DNA"/>
</dbReference>
<accession>A0A0H3LKB9</accession>
<protein>
    <recommendedName>
        <fullName evidence="2">DUF7210 domain-containing protein</fullName>
    </recommendedName>
</protein>
<evidence type="ECO:0000313" key="3">
    <source>
        <dbReference type="EMBL" id="CAE32193.1"/>
    </source>
</evidence>
<dbReference type="Proteomes" id="UP000001027">
    <property type="component" value="Chromosome"/>
</dbReference>
<reference evidence="3 4" key="1">
    <citation type="journal article" date="2003" name="Nat. Genet.">
        <title>Comparative analysis of the genome sequences of Bordetella pertussis, Bordetella parapertussis and Bordetella bronchiseptica.</title>
        <authorList>
            <person name="Parkhill J."/>
            <person name="Sebaihia M."/>
            <person name="Preston A."/>
            <person name="Murphy L.D."/>
            <person name="Thomson N.R."/>
            <person name="Harris D.E."/>
            <person name="Holden M.T.G."/>
            <person name="Churcher C.M."/>
            <person name="Bentley S.D."/>
            <person name="Mungall K.L."/>
            <person name="Cerdeno-Tarraga A.-M."/>
            <person name="Temple L."/>
            <person name="James K.D."/>
            <person name="Harris B."/>
            <person name="Quail M.A."/>
            <person name="Achtman M."/>
            <person name="Atkin R."/>
            <person name="Baker S."/>
            <person name="Basham D."/>
            <person name="Bason N."/>
            <person name="Cherevach I."/>
            <person name="Chillingworth T."/>
            <person name="Collins M."/>
            <person name="Cronin A."/>
            <person name="Davis P."/>
            <person name="Doggett J."/>
            <person name="Feltwell T."/>
            <person name="Goble A."/>
            <person name="Hamlin N."/>
            <person name="Hauser H."/>
            <person name="Holroyd S."/>
            <person name="Jagels K."/>
            <person name="Leather S."/>
            <person name="Moule S."/>
            <person name="Norberczak H."/>
            <person name="O'Neil S."/>
            <person name="Ormond D."/>
            <person name="Price C."/>
            <person name="Rabbinowitsch E."/>
            <person name="Rutter S."/>
            <person name="Sanders M."/>
            <person name="Saunders D."/>
            <person name="Seeger K."/>
            <person name="Sharp S."/>
            <person name="Simmonds M."/>
            <person name="Skelton J."/>
            <person name="Squares R."/>
            <person name="Squares S."/>
            <person name="Stevens K."/>
            <person name="Unwin L."/>
            <person name="Whitehead S."/>
            <person name="Barrell B.G."/>
            <person name="Maskell D.J."/>
        </authorList>
    </citation>
    <scope>NUCLEOTIDE SEQUENCE [LARGE SCALE GENOMIC DNA]</scope>
    <source>
        <strain evidence="3 4">ATCC BAA-588 / NCTC 13252 / RB50</strain>
    </source>
</reference>
<evidence type="ECO:0000256" key="1">
    <source>
        <dbReference type="SAM" id="MobiDB-lite"/>
    </source>
</evidence>
<organism evidence="3 4">
    <name type="scientific">Bordetella bronchiseptica (strain ATCC BAA-588 / NCTC 13252 / RB50)</name>
    <name type="common">Alcaligenes bronchisepticus</name>
    <dbReference type="NCBI Taxonomy" id="257310"/>
    <lineage>
        <taxon>Bacteria</taxon>
        <taxon>Pseudomonadati</taxon>
        <taxon>Pseudomonadota</taxon>
        <taxon>Betaproteobacteria</taxon>
        <taxon>Burkholderiales</taxon>
        <taxon>Alcaligenaceae</taxon>
        <taxon>Bordetella</taxon>
    </lineage>
</organism>
<sequence>MKVIAKCSFEHNGTRKAGDEFDVSDQAARLLEAKGLVDLSGMDDDDQEKSQSATNAAVGGSAAGDDKPVRRRAARRG</sequence>
<name>A0A0H3LKB9_BORBR</name>
<evidence type="ECO:0000259" key="2">
    <source>
        <dbReference type="Pfam" id="PF23843"/>
    </source>
</evidence>
<gene>
    <name evidence="3" type="ordered locus">BB1696</name>
</gene>
<dbReference type="Pfam" id="PF23843">
    <property type="entry name" value="DUF7210"/>
    <property type="match status" value="1"/>
</dbReference>
<proteinExistence type="predicted"/>
<feature type="region of interest" description="Disordered" evidence="1">
    <location>
        <begin position="40"/>
        <end position="77"/>
    </location>
</feature>